<gene>
    <name evidence="6" type="ORF">SAMN02745117_01975</name>
</gene>
<keyword evidence="3 5" id="KW-0175">Coiled coil</keyword>
<proteinExistence type="inferred from homology"/>
<sequence>MIASDWTALPLTLILVLLAALAGAGLGRWLAQRQEAQRNAQQQLQWQARLDQQQQTTDALQAQLTQARDTTQTLREERAQWQERGQRVPVLEAQLLSSQQDFHTAQREIAELQSRLAALETEHELGQQNAAEKLQFLEQAGERLQAQFQQLAQGILEEKTQRFTEQNQQHLGQLLDPLRHRLHEFQGRVEQFYDAEGKQRAALSQQVHDLMGLNRRLSDEAHNLTQALKGTTKTQGNWGEMLLERVLEQAGLRKGSDYELQPSFTLEDGRRSQPDLIVHLPQERHLVLDAKISLTAYERYVNLAQTSEDNGTTSERKAALRQHIESVRRHIRELSERNYQKLHRLQSLDFVVMFVPIEPAFMLAIHEDERLSQEAWERNVLLATPSTLLFVLRTIAHLWRQEAQTRNAQEIAKRGAELYDKLAAFVTEMEKVGQQLRMAQSSYDSALAKLSQQRGNVIRQAEMLKELGIRPSKSIPASVLLHAVQVGAGEDATEAQATPPTMT</sequence>
<dbReference type="PANTHER" id="PTHR30563">
    <property type="entry name" value="DNA RECOMBINATION PROTEIN RMUC"/>
    <property type="match status" value="1"/>
</dbReference>
<keyword evidence="4" id="KW-0233">DNA recombination</keyword>
<comment type="function">
    <text evidence="1">Involved in DNA recombination.</text>
</comment>
<organism evidence="6 7">
    <name type="scientific">Lampropedia hyalina DSM 16112</name>
    <dbReference type="NCBI Taxonomy" id="1122156"/>
    <lineage>
        <taxon>Bacteria</taxon>
        <taxon>Pseudomonadati</taxon>
        <taxon>Pseudomonadota</taxon>
        <taxon>Betaproteobacteria</taxon>
        <taxon>Burkholderiales</taxon>
        <taxon>Comamonadaceae</taxon>
        <taxon>Lampropedia</taxon>
    </lineage>
</organism>
<feature type="coiled-coil region" evidence="5">
    <location>
        <begin position="50"/>
        <end position="147"/>
    </location>
</feature>
<evidence type="ECO:0000256" key="1">
    <source>
        <dbReference type="ARBA" id="ARBA00003416"/>
    </source>
</evidence>
<dbReference type="RefSeq" id="WP_073356529.1">
    <property type="nucleotide sequence ID" value="NZ_FQUZ01000023.1"/>
</dbReference>
<evidence type="ECO:0000313" key="7">
    <source>
        <dbReference type="Proteomes" id="UP000184327"/>
    </source>
</evidence>
<dbReference type="PANTHER" id="PTHR30563:SF0">
    <property type="entry name" value="DNA RECOMBINATION PROTEIN RMUC"/>
    <property type="match status" value="1"/>
</dbReference>
<protein>
    <submittedName>
        <fullName evidence="6">DNA recombination protein RmuC</fullName>
    </submittedName>
</protein>
<accession>A0A1M5BSE3</accession>
<keyword evidence="7" id="KW-1185">Reference proteome</keyword>
<evidence type="ECO:0000313" key="6">
    <source>
        <dbReference type="EMBL" id="SHF45336.1"/>
    </source>
</evidence>
<dbReference type="OrthoDB" id="9765111at2"/>
<dbReference type="GO" id="GO:0006310">
    <property type="term" value="P:DNA recombination"/>
    <property type="evidence" value="ECO:0007669"/>
    <property type="project" value="UniProtKB-KW"/>
</dbReference>
<evidence type="ECO:0000256" key="4">
    <source>
        <dbReference type="ARBA" id="ARBA00023172"/>
    </source>
</evidence>
<dbReference type="Proteomes" id="UP000184327">
    <property type="component" value="Unassembled WGS sequence"/>
</dbReference>
<evidence type="ECO:0000256" key="2">
    <source>
        <dbReference type="ARBA" id="ARBA00009840"/>
    </source>
</evidence>
<dbReference type="InterPro" id="IPR003798">
    <property type="entry name" value="DNA_recombination_RmuC"/>
</dbReference>
<dbReference type="EMBL" id="FQUZ01000023">
    <property type="protein sequence ID" value="SHF45336.1"/>
    <property type="molecule type" value="Genomic_DNA"/>
</dbReference>
<comment type="similarity">
    <text evidence="2">Belongs to the RmuC family.</text>
</comment>
<dbReference type="AlphaFoldDB" id="A0A1M5BSE3"/>
<dbReference type="Pfam" id="PF02646">
    <property type="entry name" value="RmuC"/>
    <property type="match status" value="1"/>
</dbReference>
<evidence type="ECO:0000256" key="3">
    <source>
        <dbReference type="ARBA" id="ARBA00023054"/>
    </source>
</evidence>
<name>A0A1M5BSE3_9BURK</name>
<reference evidence="6 7" key="1">
    <citation type="submission" date="2016-11" db="EMBL/GenBank/DDBJ databases">
        <authorList>
            <person name="Jaros S."/>
            <person name="Januszkiewicz K."/>
            <person name="Wedrychowicz H."/>
        </authorList>
    </citation>
    <scope>NUCLEOTIDE SEQUENCE [LARGE SCALE GENOMIC DNA]</scope>
    <source>
        <strain evidence="6 7">DSM 16112</strain>
    </source>
</reference>
<evidence type="ECO:0000256" key="5">
    <source>
        <dbReference type="SAM" id="Coils"/>
    </source>
</evidence>